<evidence type="ECO:0000259" key="2">
    <source>
        <dbReference type="Pfam" id="PF23154"/>
    </source>
</evidence>
<dbReference type="EMBL" id="JARGDH010000004">
    <property type="protein sequence ID" value="KAL0269863.1"/>
    <property type="molecule type" value="Genomic_DNA"/>
</dbReference>
<dbReference type="GO" id="GO:0044545">
    <property type="term" value="C:NSL complex"/>
    <property type="evidence" value="ECO:0007669"/>
    <property type="project" value="TreeGrafter"/>
</dbReference>
<evidence type="ECO:0000313" key="3">
    <source>
        <dbReference type="EMBL" id="KAL0269863.1"/>
    </source>
</evidence>
<feature type="region of interest" description="Disordered" evidence="1">
    <location>
        <begin position="531"/>
        <end position="603"/>
    </location>
</feature>
<feature type="compositionally biased region" description="Low complexity" evidence="1">
    <location>
        <begin position="42"/>
        <end position="54"/>
    </location>
</feature>
<name>A0AAW2HJM5_9NEOP</name>
<feature type="compositionally biased region" description="Basic and acidic residues" evidence="1">
    <location>
        <begin position="1"/>
        <end position="10"/>
    </location>
</feature>
<dbReference type="InterPro" id="IPR029058">
    <property type="entry name" value="AB_hydrolase_fold"/>
</dbReference>
<feature type="compositionally biased region" description="Basic residues" evidence="1">
    <location>
        <begin position="591"/>
        <end position="603"/>
    </location>
</feature>
<feature type="compositionally biased region" description="Pro residues" evidence="1">
    <location>
        <begin position="26"/>
        <end position="41"/>
    </location>
</feature>
<dbReference type="EMBL" id="JARGDH010000004">
    <property type="protein sequence ID" value="KAL0269861.1"/>
    <property type="molecule type" value="Genomic_DNA"/>
</dbReference>
<dbReference type="GO" id="GO:0045944">
    <property type="term" value="P:positive regulation of transcription by RNA polymerase II"/>
    <property type="evidence" value="ECO:0007669"/>
    <property type="project" value="TreeGrafter"/>
</dbReference>
<dbReference type="InterPro" id="IPR056519">
    <property type="entry name" value="KANSL3_1st"/>
</dbReference>
<dbReference type="PANTHER" id="PTHR13136">
    <property type="entry name" value="TESTIS DEVELOPMENT PROTEIN PRTD"/>
    <property type="match status" value="1"/>
</dbReference>
<dbReference type="Gene3D" id="3.40.50.1820">
    <property type="entry name" value="alpha/beta hydrolase"/>
    <property type="match status" value="1"/>
</dbReference>
<comment type="caution">
    <text evidence="3">The sequence shown here is derived from an EMBL/GenBank/DDBJ whole genome shotgun (WGS) entry which is preliminary data.</text>
</comment>
<evidence type="ECO:0000256" key="1">
    <source>
        <dbReference type="SAM" id="MobiDB-lite"/>
    </source>
</evidence>
<dbReference type="SUPFAM" id="SSF53474">
    <property type="entry name" value="alpha/beta-Hydrolases"/>
    <property type="match status" value="1"/>
</dbReference>
<reference evidence="3" key="1">
    <citation type="journal article" date="2024" name="Gigascience">
        <title>Chromosome-level genome of the poultry shaft louse Menopon gallinae provides insight into the host-switching and adaptive evolution of parasitic lice.</title>
        <authorList>
            <person name="Xu Y."/>
            <person name="Ma L."/>
            <person name="Liu S."/>
            <person name="Liang Y."/>
            <person name="Liu Q."/>
            <person name="He Z."/>
            <person name="Tian L."/>
            <person name="Duan Y."/>
            <person name="Cai W."/>
            <person name="Li H."/>
            <person name="Song F."/>
        </authorList>
    </citation>
    <scope>NUCLEOTIDE SEQUENCE</scope>
    <source>
        <strain evidence="3">Cailab_2023a</strain>
    </source>
</reference>
<dbReference type="InterPro" id="IPR026555">
    <property type="entry name" value="NSL3/Tex30"/>
</dbReference>
<accession>A0AAW2HJM5</accession>
<feature type="domain" description="KANSL3 helical" evidence="2">
    <location>
        <begin position="146"/>
        <end position="292"/>
    </location>
</feature>
<organism evidence="3">
    <name type="scientific">Menopon gallinae</name>
    <name type="common">poultry shaft louse</name>
    <dbReference type="NCBI Taxonomy" id="328185"/>
    <lineage>
        <taxon>Eukaryota</taxon>
        <taxon>Metazoa</taxon>
        <taxon>Ecdysozoa</taxon>
        <taxon>Arthropoda</taxon>
        <taxon>Hexapoda</taxon>
        <taxon>Insecta</taxon>
        <taxon>Pterygota</taxon>
        <taxon>Neoptera</taxon>
        <taxon>Paraneoptera</taxon>
        <taxon>Psocodea</taxon>
        <taxon>Troctomorpha</taxon>
        <taxon>Phthiraptera</taxon>
        <taxon>Amblycera</taxon>
        <taxon>Menoponidae</taxon>
        <taxon>Menopon</taxon>
    </lineage>
</organism>
<dbReference type="PANTHER" id="PTHR13136:SF16">
    <property type="entry name" value="KAT8 REGULATORY NSL COMPLEX SUBUNIT 3"/>
    <property type="match status" value="1"/>
</dbReference>
<gene>
    <name evidence="3" type="ORF">PYX00_007454</name>
</gene>
<feature type="region of interest" description="Disordered" evidence="1">
    <location>
        <begin position="1"/>
        <end position="57"/>
    </location>
</feature>
<proteinExistence type="predicted"/>
<sequence length="645" mass="71364">MSDSKGKDTLMKMLLSTGPSAGGSVPLPPPPPPPPPGPPRYSTPTSSIPSPSSDTVEDTCPTLGTYLNQVGIAGQNNGFSSWNKVYLDHNYAKPGSESYNHGYMKPTKTLFINKPNNFGFSTDEVIEVDVDSPQSKPPYDLSKAQEAMEECEKYVAQSKNTENEPADWEESVSKTGWSTPQTNLFNRVVKILQNDRLARLANSDCRNEPVLRRICIDKSAQRFREAMASVMWDVKLTRWLHSLLIENLTTSYLAAYLEILQTLRKRIPALVDKMVGANNQIVKGVEGLNPLMKPPWDPVGPSIAQHKLKKLPGNPVIIMVPSRKKKQSMSHRAKLWHSHLSDLGTVVTVSSSLYNVGTKLTTQAYLAQLVPAIKGRFAEVRMEYPRRPIILIGWRSAAALACQIAVTVPVSAVVCLGFASSTVEGHRGEPDDYLLDVRCPVLFVVGENAATARQEDLEEIREKMRYQTDLLVVGYADDYLRMGKSKKRMEGVTQSMVDRCILEEIGDFLAGVLISPKPAIMANDFKREIYGRRRHNSTTSSVDSESSAAKRSRPGTPQPQVPMNATSTPKPSLNVAQVNGNLKVSPAKPLPRGRRPGSGKKASKLLMSSTLQTNTLNQIFKRIRYNAQRREREAGVFACSQNVYK</sequence>
<protein>
    <recommendedName>
        <fullName evidence="2">KANSL3 helical domain-containing protein</fullName>
    </recommendedName>
</protein>
<dbReference type="AlphaFoldDB" id="A0AAW2HJM5"/>
<feature type="compositionally biased region" description="Low complexity" evidence="1">
    <location>
        <begin position="537"/>
        <end position="549"/>
    </location>
</feature>
<feature type="compositionally biased region" description="Polar residues" evidence="1">
    <location>
        <begin position="561"/>
        <end position="582"/>
    </location>
</feature>
<dbReference type="Pfam" id="PF23154">
    <property type="entry name" value="KANSL3_1st"/>
    <property type="match status" value="1"/>
</dbReference>